<feature type="compositionally biased region" description="Basic residues" evidence="3">
    <location>
        <begin position="1"/>
        <end position="19"/>
    </location>
</feature>
<keyword evidence="1 2" id="KW-0802">TPR repeat</keyword>
<protein>
    <submittedName>
        <fullName evidence="4">Uncharacterized protein</fullName>
    </submittedName>
</protein>
<dbReference type="STRING" id="930992.A0A0D0AR20"/>
<dbReference type="InterPro" id="IPR019734">
    <property type="entry name" value="TPR_rpt"/>
</dbReference>
<dbReference type="InParanoid" id="A0A0D0AR20"/>
<dbReference type="SMART" id="SM00028">
    <property type="entry name" value="TPR"/>
    <property type="match status" value="3"/>
</dbReference>
<dbReference type="OrthoDB" id="420195at2759"/>
<evidence type="ECO:0000313" key="5">
    <source>
        <dbReference type="Proteomes" id="UP000054485"/>
    </source>
</evidence>
<dbReference type="AlphaFoldDB" id="A0A0D0AR20"/>
<feature type="region of interest" description="Disordered" evidence="3">
    <location>
        <begin position="1"/>
        <end position="32"/>
    </location>
</feature>
<dbReference type="PANTHER" id="PTHR46423:SF1">
    <property type="entry name" value="RNA POLYMERASE II-ASSOCIATED PROTEIN 3"/>
    <property type="match status" value="1"/>
</dbReference>
<sequence length="574" mass="64748">MPAKYSHVKKRTTNPKKKAAATIQSGKDSNRHKKLPNHLDKTITNAMSAVSQLERAIAKIFLIRFEQDIARLFSTHIFCVALIHLPTFMMRCITVGGPSWVAYNADCEEIKDFFRSVVSMDLRQAGERVSTKSVLWSYTALREFALSNNVPVCRKRGLHSLRLLPHYDSLKVHMDSLEAMPHAAFTKPPHLGALTEGLEALEEACELKYGEKSPLRSTPPPGWDHQWRIKVRMGYERLSQTLWRVAREFDVSGYGCVLREKLTTKWCDCGCSTDHLGEVCEKTVREDEEGSGVRSGKQREWDGRGSGVLGWETEEEEDIWDIDLDFGGSDSEEGDGFGSEMTIAQMMEIRFIKAEREKEFGNAAFRRGEYQRAVKHYKAAHSIEPELPHYQLNLAAAHLKLSDWLEAEEACTKALGQHRSIKGYYRRSKARRMLGKLDDAVQDLRAALKIQPSNNEALDELLSILPPDDSSRLALSSSSLATSSSSTSPAPRNAGSLYDHLHLPKLKQPKQLPFARSSHDDRKIKVSSIPVSYDVPLMPTGKISTELKPKDLKSRTESFIFPSWEKYTVRLATG</sequence>
<name>A0A0D0AR20_9AGAM</name>
<reference evidence="4 5" key="1">
    <citation type="submission" date="2014-04" db="EMBL/GenBank/DDBJ databases">
        <authorList>
            <consortium name="DOE Joint Genome Institute"/>
            <person name="Kuo A."/>
            <person name="Ruytinx J."/>
            <person name="Rineau F."/>
            <person name="Colpaert J."/>
            <person name="Kohler A."/>
            <person name="Nagy L.G."/>
            <person name="Floudas D."/>
            <person name="Copeland A."/>
            <person name="Barry K.W."/>
            <person name="Cichocki N."/>
            <person name="Veneault-Fourrey C."/>
            <person name="LaButti K."/>
            <person name="Lindquist E.A."/>
            <person name="Lipzen A."/>
            <person name="Lundell T."/>
            <person name="Morin E."/>
            <person name="Murat C."/>
            <person name="Sun H."/>
            <person name="Tunlid A."/>
            <person name="Henrissat B."/>
            <person name="Grigoriev I.V."/>
            <person name="Hibbett D.S."/>
            <person name="Martin F."/>
            <person name="Nordberg H.P."/>
            <person name="Cantor M.N."/>
            <person name="Hua S.X."/>
        </authorList>
    </citation>
    <scope>NUCLEOTIDE SEQUENCE [LARGE SCALE GENOMIC DNA]</scope>
    <source>
        <strain evidence="4 5">UH-Slu-Lm8-n1</strain>
    </source>
</reference>
<organism evidence="4 5">
    <name type="scientific">Suillus luteus UH-Slu-Lm8-n1</name>
    <dbReference type="NCBI Taxonomy" id="930992"/>
    <lineage>
        <taxon>Eukaryota</taxon>
        <taxon>Fungi</taxon>
        <taxon>Dikarya</taxon>
        <taxon>Basidiomycota</taxon>
        <taxon>Agaricomycotina</taxon>
        <taxon>Agaricomycetes</taxon>
        <taxon>Agaricomycetidae</taxon>
        <taxon>Boletales</taxon>
        <taxon>Suillineae</taxon>
        <taxon>Suillaceae</taxon>
        <taxon>Suillus</taxon>
    </lineage>
</organism>
<dbReference type="Gene3D" id="1.25.40.10">
    <property type="entry name" value="Tetratricopeptide repeat domain"/>
    <property type="match status" value="1"/>
</dbReference>
<dbReference type="GO" id="GO:0101031">
    <property type="term" value="C:protein folding chaperone complex"/>
    <property type="evidence" value="ECO:0007669"/>
    <property type="project" value="TreeGrafter"/>
</dbReference>
<dbReference type="InterPro" id="IPR011990">
    <property type="entry name" value="TPR-like_helical_dom_sf"/>
</dbReference>
<dbReference type="PANTHER" id="PTHR46423">
    <property type="entry name" value="RNA POLYMERASE II-ASSOCIATED PROTEIN 3"/>
    <property type="match status" value="1"/>
</dbReference>
<dbReference type="HOGENOM" id="CLU_451306_0_0_1"/>
<accession>A0A0D0AR20</accession>
<dbReference type="SUPFAM" id="SSF48452">
    <property type="entry name" value="TPR-like"/>
    <property type="match status" value="1"/>
</dbReference>
<feature type="region of interest" description="Disordered" evidence="3">
    <location>
        <begin position="475"/>
        <end position="497"/>
    </location>
</feature>
<evidence type="ECO:0000256" key="1">
    <source>
        <dbReference type="ARBA" id="ARBA00022803"/>
    </source>
</evidence>
<dbReference type="EMBL" id="KN835196">
    <property type="protein sequence ID" value="KIK44186.1"/>
    <property type="molecule type" value="Genomic_DNA"/>
</dbReference>
<proteinExistence type="predicted"/>
<feature type="compositionally biased region" description="Low complexity" evidence="3">
    <location>
        <begin position="475"/>
        <end position="492"/>
    </location>
</feature>
<gene>
    <name evidence="4" type="ORF">CY34DRAFT_802992</name>
</gene>
<feature type="repeat" description="TPR" evidence="2">
    <location>
        <begin position="421"/>
        <end position="454"/>
    </location>
</feature>
<feature type="repeat" description="TPR" evidence="2">
    <location>
        <begin position="354"/>
        <end position="387"/>
    </location>
</feature>
<keyword evidence="5" id="KW-1185">Reference proteome</keyword>
<evidence type="ECO:0000256" key="3">
    <source>
        <dbReference type="SAM" id="MobiDB-lite"/>
    </source>
</evidence>
<dbReference type="Proteomes" id="UP000054485">
    <property type="component" value="Unassembled WGS sequence"/>
</dbReference>
<dbReference type="PROSITE" id="PS50005">
    <property type="entry name" value="TPR"/>
    <property type="match status" value="2"/>
</dbReference>
<reference evidence="5" key="2">
    <citation type="submission" date="2015-01" db="EMBL/GenBank/DDBJ databases">
        <title>Evolutionary Origins and Diversification of the Mycorrhizal Mutualists.</title>
        <authorList>
            <consortium name="DOE Joint Genome Institute"/>
            <consortium name="Mycorrhizal Genomics Consortium"/>
            <person name="Kohler A."/>
            <person name="Kuo A."/>
            <person name="Nagy L.G."/>
            <person name="Floudas D."/>
            <person name="Copeland A."/>
            <person name="Barry K.W."/>
            <person name="Cichocki N."/>
            <person name="Veneault-Fourrey C."/>
            <person name="LaButti K."/>
            <person name="Lindquist E.A."/>
            <person name="Lipzen A."/>
            <person name="Lundell T."/>
            <person name="Morin E."/>
            <person name="Murat C."/>
            <person name="Riley R."/>
            <person name="Ohm R."/>
            <person name="Sun H."/>
            <person name="Tunlid A."/>
            <person name="Henrissat B."/>
            <person name="Grigoriev I.V."/>
            <person name="Hibbett D.S."/>
            <person name="Martin F."/>
        </authorList>
    </citation>
    <scope>NUCLEOTIDE SEQUENCE [LARGE SCALE GENOMIC DNA]</scope>
    <source>
        <strain evidence="5">UH-Slu-Lm8-n1</strain>
    </source>
</reference>
<evidence type="ECO:0000313" key="4">
    <source>
        <dbReference type="EMBL" id="KIK44186.1"/>
    </source>
</evidence>
<dbReference type="Pfam" id="PF13414">
    <property type="entry name" value="TPR_11"/>
    <property type="match status" value="1"/>
</dbReference>
<evidence type="ECO:0000256" key="2">
    <source>
        <dbReference type="PROSITE-ProRule" id="PRU00339"/>
    </source>
</evidence>
<dbReference type="InterPro" id="IPR051966">
    <property type="entry name" value="RPAP3"/>
</dbReference>